<dbReference type="PANTHER" id="PTHR38567">
    <property type="entry name" value="DUF4291 DOMAIN-CONTAINING PROTEIN"/>
    <property type="match status" value="1"/>
</dbReference>
<dbReference type="RefSeq" id="XP_033666036.1">
    <property type="nucleotide sequence ID" value="XM_033817395.1"/>
</dbReference>
<evidence type="ECO:0000313" key="2">
    <source>
        <dbReference type="Proteomes" id="UP000799537"/>
    </source>
</evidence>
<keyword evidence="2" id="KW-1185">Reference proteome</keyword>
<dbReference type="AlphaFoldDB" id="A0A6A6CD63"/>
<dbReference type="Proteomes" id="UP000799537">
    <property type="component" value="Unassembled WGS sequence"/>
</dbReference>
<proteinExistence type="predicted"/>
<sequence length="177" mass="20319">MAKPAFREIRASHDDECITVYQEYNASIAESAIESQKLSASPLYRPGRATWIKPSWCWMMYRSGYSLLKNACPAGAPHARGESVVVQWDPERGPRLERLEYRGIQIGIPGGVRDQWIEEWIEGIEDVTQMARDMKKKLDEDLTIGVEELVRLGLMPDERLYRVDDEVFDRLGMASQK</sequence>
<gene>
    <name evidence="1" type="ORF">M409DRAFT_67426</name>
</gene>
<reference evidence="1" key="1">
    <citation type="journal article" date="2020" name="Stud. Mycol.">
        <title>101 Dothideomycetes genomes: a test case for predicting lifestyles and emergence of pathogens.</title>
        <authorList>
            <person name="Haridas S."/>
            <person name="Albert R."/>
            <person name="Binder M."/>
            <person name="Bloem J."/>
            <person name="Labutti K."/>
            <person name="Salamov A."/>
            <person name="Andreopoulos B."/>
            <person name="Baker S."/>
            <person name="Barry K."/>
            <person name="Bills G."/>
            <person name="Bluhm B."/>
            <person name="Cannon C."/>
            <person name="Castanera R."/>
            <person name="Culley D."/>
            <person name="Daum C."/>
            <person name="Ezra D."/>
            <person name="Gonzalez J."/>
            <person name="Henrissat B."/>
            <person name="Kuo A."/>
            <person name="Liang C."/>
            <person name="Lipzen A."/>
            <person name="Lutzoni F."/>
            <person name="Magnuson J."/>
            <person name="Mondo S."/>
            <person name="Nolan M."/>
            <person name="Ohm R."/>
            <person name="Pangilinan J."/>
            <person name="Park H.-J."/>
            <person name="Ramirez L."/>
            <person name="Alfaro M."/>
            <person name="Sun H."/>
            <person name="Tritt A."/>
            <person name="Yoshinaga Y."/>
            <person name="Zwiers L.-H."/>
            <person name="Turgeon B."/>
            <person name="Goodwin S."/>
            <person name="Spatafora J."/>
            <person name="Crous P."/>
            <person name="Grigoriev I."/>
        </authorList>
    </citation>
    <scope>NUCLEOTIDE SEQUENCE</scope>
    <source>
        <strain evidence="1">ATCC 36951</strain>
    </source>
</reference>
<evidence type="ECO:0000313" key="1">
    <source>
        <dbReference type="EMBL" id="KAF2165147.1"/>
    </source>
</evidence>
<dbReference type="OrthoDB" id="413653at2759"/>
<dbReference type="GeneID" id="54570667"/>
<organism evidence="1 2">
    <name type="scientific">Zasmidium cellare ATCC 36951</name>
    <dbReference type="NCBI Taxonomy" id="1080233"/>
    <lineage>
        <taxon>Eukaryota</taxon>
        <taxon>Fungi</taxon>
        <taxon>Dikarya</taxon>
        <taxon>Ascomycota</taxon>
        <taxon>Pezizomycotina</taxon>
        <taxon>Dothideomycetes</taxon>
        <taxon>Dothideomycetidae</taxon>
        <taxon>Mycosphaerellales</taxon>
        <taxon>Mycosphaerellaceae</taxon>
        <taxon>Zasmidium</taxon>
    </lineage>
</organism>
<evidence type="ECO:0008006" key="3">
    <source>
        <dbReference type="Google" id="ProtNLM"/>
    </source>
</evidence>
<dbReference type="InterPro" id="IPR025633">
    <property type="entry name" value="DUF4291"/>
</dbReference>
<protein>
    <recommendedName>
        <fullName evidence="3">DUF4291 domain-containing protein</fullName>
    </recommendedName>
</protein>
<dbReference type="EMBL" id="ML993601">
    <property type="protein sequence ID" value="KAF2165147.1"/>
    <property type="molecule type" value="Genomic_DNA"/>
</dbReference>
<name>A0A6A6CD63_ZASCE</name>
<dbReference type="PANTHER" id="PTHR38567:SF1">
    <property type="entry name" value="DUF4291 DOMAIN-CONTAINING PROTEIN"/>
    <property type="match status" value="1"/>
</dbReference>
<dbReference type="Pfam" id="PF14124">
    <property type="entry name" value="DUF4291"/>
    <property type="match status" value="2"/>
</dbReference>
<accession>A0A6A6CD63</accession>